<evidence type="ECO:0000259" key="5">
    <source>
        <dbReference type="PROSITE" id="PS50089"/>
    </source>
</evidence>
<keyword evidence="2 4" id="KW-0863">Zinc-finger</keyword>
<dbReference type="SUPFAM" id="SSF57850">
    <property type="entry name" value="RING/U-box"/>
    <property type="match status" value="1"/>
</dbReference>
<dbReference type="InterPro" id="IPR001841">
    <property type="entry name" value="Znf_RING"/>
</dbReference>
<evidence type="ECO:0000256" key="2">
    <source>
        <dbReference type="ARBA" id="ARBA00022771"/>
    </source>
</evidence>
<sequence length="214" mass="24276">MTEHDNTVCVSDSSDGQENVGYLCPICLQSVVDESYTDPCYHQFCIACLLQWLEHSVRCPLCNGTVVSVVQQQGERIVKTPIGNSVARRDNTSLQFQNRAYGQDQLLFQAGNILGMRKRQAVYDYGLLRISSSNVGERSRRTRISQSPTLLQQEMGSQRTREWIRRDLIAALGINDVEMIESLLIRSIRESGTLEFSNNHPFARLMGDKLELFL</sequence>
<dbReference type="Proteomes" id="UP000242474">
    <property type="component" value="Unassembled WGS sequence"/>
</dbReference>
<keyword evidence="1" id="KW-0479">Metal-binding</keyword>
<keyword evidence="7" id="KW-1185">Reference proteome</keyword>
<gene>
    <name evidence="6" type="ORF">COEREDRAFT_82271</name>
</gene>
<dbReference type="InterPro" id="IPR013083">
    <property type="entry name" value="Znf_RING/FYVE/PHD"/>
</dbReference>
<protein>
    <recommendedName>
        <fullName evidence="5">RING-type domain-containing protein</fullName>
    </recommendedName>
</protein>
<dbReference type="SMART" id="SM00184">
    <property type="entry name" value="RING"/>
    <property type="match status" value="1"/>
</dbReference>
<dbReference type="STRING" id="763665.A0A2G5B7U4"/>
<dbReference type="Pfam" id="PF00097">
    <property type="entry name" value="zf-C3HC4"/>
    <property type="match status" value="1"/>
</dbReference>
<dbReference type="Gene3D" id="3.30.40.10">
    <property type="entry name" value="Zinc/RING finger domain, C3HC4 (zinc finger)"/>
    <property type="match status" value="1"/>
</dbReference>
<dbReference type="InterPro" id="IPR017907">
    <property type="entry name" value="Znf_RING_CS"/>
</dbReference>
<dbReference type="OrthoDB" id="21204at2759"/>
<dbReference type="PROSITE" id="PS50089">
    <property type="entry name" value="ZF_RING_2"/>
    <property type="match status" value="1"/>
</dbReference>
<organism evidence="6 7">
    <name type="scientific">Coemansia reversa (strain ATCC 12441 / NRRL 1564)</name>
    <dbReference type="NCBI Taxonomy" id="763665"/>
    <lineage>
        <taxon>Eukaryota</taxon>
        <taxon>Fungi</taxon>
        <taxon>Fungi incertae sedis</taxon>
        <taxon>Zoopagomycota</taxon>
        <taxon>Kickxellomycotina</taxon>
        <taxon>Kickxellomycetes</taxon>
        <taxon>Kickxellales</taxon>
        <taxon>Kickxellaceae</taxon>
        <taxon>Coemansia</taxon>
    </lineage>
</organism>
<reference evidence="6 7" key="1">
    <citation type="journal article" date="2015" name="Genome Biol. Evol.">
        <title>Phylogenomic analyses indicate that early fungi evolved digesting cell walls of algal ancestors of land plants.</title>
        <authorList>
            <person name="Chang Y."/>
            <person name="Wang S."/>
            <person name="Sekimoto S."/>
            <person name="Aerts A.L."/>
            <person name="Choi C."/>
            <person name="Clum A."/>
            <person name="LaButti K.M."/>
            <person name="Lindquist E.A."/>
            <person name="Yee Ngan C."/>
            <person name="Ohm R.A."/>
            <person name="Salamov A.A."/>
            <person name="Grigoriev I.V."/>
            <person name="Spatafora J.W."/>
            <person name="Berbee M.L."/>
        </authorList>
    </citation>
    <scope>NUCLEOTIDE SEQUENCE [LARGE SCALE GENOMIC DNA]</scope>
    <source>
        <strain evidence="6 7">NRRL 1564</strain>
    </source>
</reference>
<evidence type="ECO:0000256" key="3">
    <source>
        <dbReference type="ARBA" id="ARBA00022833"/>
    </source>
</evidence>
<accession>A0A2G5B7U4</accession>
<dbReference type="PANTHER" id="PTHR47692:SF2">
    <property type="entry name" value="ZINC FINGER RING-TYPE DOMAIN CONTAINING PROTEIN"/>
    <property type="match status" value="1"/>
</dbReference>
<evidence type="ECO:0000256" key="1">
    <source>
        <dbReference type="ARBA" id="ARBA00022723"/>
    </source>
</evidence>
<dbReference type="InterPro" id="IPR018957">
    <property type="entry name" value="Znf_C3HC4_RING-type"/>
</dbReference>
<feature type="domain" description="RING-type" evidence="5">
    <location>
        <begin position="24"/>
        <end position="63"/>
    </location>
</feature>
<dbReference type="AlphaFoldDB" id="A0A2G5B7U4"/>
<proteinExistence type="predicted"/>
<name>A0A2G5B7U4_COERN</name>
<evidence type="ECO:0000256" key="4">
    <source>
        <dbReference type="PROSITE-ProRule" id="PRU00175"/>
    </source>
</evidence>
<dbReference type="PANTHER" id="PTHR47692">
    <property type="entry name" value="RING/U-BOX SUPERFAMILY PROTEIN"/>
    <property type="match status" value="1"/>
</dbReference>
<feature type="non-terminal residue" evidence="6">
    <location>
        <position position="214"/>
    </location>
</feature>
<evidence type="ECO:0000313" key="6">
    <source>
        <dbReference type="EMBL" id="PIA15064.1"/>
    </source>
</evidence>
<dbReference type="PROSITE" id="PS00518">
    <property type="entry name" value="ZF_RING_1"/>
    <property type="match status" value="1"/>
</dbReference>
<dbReference type="GO" id="GO:0008270">
    <property type="term" value="F:zinc ion binding"/>
    <property type="evidence" value="ECO:0007669"/>
    <property type="project" value="UniProtKB-KW"/>
</dbReference>
<dbReference type="EMBL" id="KZ303510">
    <property type="protein sequence ID" value="PIA15064.1"/>
    <property type="molecule type" value="Genomic_DNA"/>
</dbReference>
<evidence type="ECO:0000313" key="7">
    <source>
        <dbReference type="Proteomes" id="UP000242474"/>
    </source>
</evidence>
<keyword evidence="3" id="KW-0862">Zinc</keyword>